<keyword evidence="2" id="KW-0812">Transmembrane</keyword>
<feature type="compositionally biased region" description="Basic residues" evidence="1">
    <location>
        <begin position="153"/>
        <end position="164"/>
    </location>
</feature>
<proteinExistence type="predicted"/>
<dbReference type="Proteomes" id="UP001590951">
    <property type="component" value="Unassembled WGS sequence"/>
</dbReference>
<keyword evidence="4" id="KW-1185">Reference proteome</keyword>
<dbReference type="EMBL" id="JBHFEH010000024">
    <property type="protein sequence ID" value="KAL2052834.1"/>
    <property type="molecule type" value="Genomic_DNA"/>
</dbReference>
<accession>A0ABR4B7K0</accession>
<evidence type="ECO:0000313" key="3">
    <source>
        <dbReference type="EMBL" id="KAL2052834.1"/>
    </source>
</evidence>
<feature type="transmembrane region" description="Helical" evidence="2">
    <location>
        <begin position="46"/>
        <end position="71"/>
    </location>
</feature>
<keyword evidence="2" id="KW-0472">Membrane</keyword>
<evidence type="ECO:0000256" key="1">
    <source>
        <dbReference type="SAM" id="MobiDB-lite"/>
    </source>
</evidence>
<feature type="region of interest" description="Disordered" evidence="1">
    <location>
        <begin position="153"/>
        <end position="177"/>
    </location>
</feature>
<gene>
    <name evidence="3" type="ORF">ABVK25_006773</name>
</gene>
<sequence length="177" mass="19307">MWKANVSVVAKVLERSSRRRQGVVKARIGSRLASVLSSHASRPDTLLVLVLTTPGAIAALLETFFSLVLLLMGSVPPTTLSTADDGRGLIGAWQYATHFSVNIGVFDRPGGREQGLHFALASEFWTNLSSNDTNAVSRLIKTAVHAHMKRHRQTLNKTKAKRKPNVPLISNNQLDTS</sequence>
<evidence type="ECO:0000313" key="4">
    <source>
        <dbReference type="Proteomes" id="UP001590951"/>
    </source>
</evidence>
<reference evidence="3 4" key="1">
    <citation type="submission" date="2024-09" db="EMBL/GenBank/DDBJ databases">
        <title>Rethinking Asexuality: The Enigmatic Case of Functional Sexual Genes in Lepraria (Stereocaulaceae).</title>
        <authorList>
            <person name="Doellman M."/>
            <person name="Sun Y."/>
            <person name="Barcenas-Pena A."/>
            <person name="Lumbsch H.T."/>
            <person name="Grewe F."/>
        </authorList>
    </citation>
    <scope>NUCLEOTIDE SEQUENCE [LARGE SCALE GENOMIC DNA]</scope>
    <source>
        <strain evidence="3 4">Grewe 0041</strain>
    </source>
</reference>
<protein>
    <submittedName>
        <fullName evidence="3">Uncharacterized protein</fullName>
    </submittedName>
</protein>
<organism evidence="3 4">
    <name type="scientific">Lepraria finkii</name>
    <dbReference type="NCBI Taxonomy" id="1340010"/>
    <lineage>
        <taxon>Eukaryota</taxon>
        <taxon>Fungi</taxon>
        <taxon>Dikarya</taxon>
        <taxon>Ascomycota</taxon>
        <taxon>Pezizomycotina</taxon>
        <taxon>Lecanoromycetes</taxon>
        <taxon>OSLEUM clade</taxon>
        <taxon>Lecanoromycetidae</taxon>
        <taxon>Lecanorales</taxon>
        <taxon>Lecanorineae</taxon>
        <taxon>Stereocaulaceae</taxon>
        <taxon>Lepraria</taxon>
    </lineage>
</organism>
<evidence type="ECO:0000256" key="2">
    <source>
        <dbReference type="SAM" id="Phobius"/>
    </source>
</evidence>
<feature type="compositionally biased region" description="Polar residues" evidence="1">
    <location>
        <begin position="168"/>
        <end position="177"/>
    </location>
</feature>
<keyword evidence="2" id="KW-1133">Transmembrane helix</keyword>
<name>A0ABR4B7K0_9LECA</name>
<comment type="caution">
    <text evidence="3">The sequence shown here is derived from an EMBL/GenBank/DDBJ whole genome shotgun (WGS) entry which is preliminary data.</text>
</comment>